<evidence type="ECO:0000313" key="2">
    <source>
        <dbReference type="EMBL" id="KAK0052669.1"/>
    </source>
</evidence>
<keyword evidence="3" id="KW-1185">Reference proteome</keyword>
<feature type="signal peptide" evidence="1">
    <location>
        <begin position="1"/>
        <end position="18"/>
    </location>
</feature>
<protein>
    <submittedName>
        <fullName evidence="2">Uncharacterized protein</fullName>
    </submittedName>
</protein>
<feature type="chain" id="PRO_5041905500" evidence="1">
    <location>
        <begin position="19"/>
        <end position="91"/>
    </location>
</feature>
<gene>
    <name evidence="2" type="ORF">Bpfe_017785</name>
</gene>
<comment type="caution">
    <text evidence="2">The sequence shown here is derived from an EMBL/GenBank/DDBJ whole genome shotgun (WGS) entry which is preliminary data.</text>
</comment>
<reference evidence="2" key="1">
    <citation type="journal article" date="2023" name="PLoS Negl. Trop. Dis.">
        <title>A genome sequence for Biomphalaria pfeifferi, the major vector snail for the human-infecting parasite Schistosoma mansoni.</title>
        <authorList>
            <person name="Bu L."/>
            <person name="Lu L."/>
            <person name="Laidemitt M.R."/>
            <person name="Zhang S.M."/>
            <person name="Mutuku M."/>
            <person name="Mkoji G."/>
            <person name="Steinauer M."/>
            <person name="Loker E.S."/>
        </authorList>
    </citation>
    <scope>NUCLEOTIDE SEQUENCE</scope>
    <source>
        <strain evidence="2">KasaAsao</strain>
    </source>
</reference>
<dbReference type="Proteomes" id="UP001233172">
    <property type="component" value="Unassembled WGS sequence"/>
</dbReference>
<accession>A0AAD8F7A3</accession>
<keyword evidence="1" id="KW-0732">Signal</keyword>
<name>A0AAD8F7A3_BIOPF</name>
<reference evidence="2" key="2">
    <citation type="submission" date="2023-04" db="EMBL/GenBank/DDBJ databases">
        <authorList>
            <person name="Bu L."/>
            <person name="Lu L."/>
            <person name="Laidemitt M.R."/>
            <person name="Zhang S.M."/>
            <person name="Mutuku M."/>
            <person name="Mkoji G."/>
            <person name="Steinauer M."/>
            <person name="Loker E.S."/>
        </authorList>
    </citation>
    <scope>NUCLEOTIDE SEQUENCE</scope>
    <source>
        <strain evidence="2">KasaAsao</strain>
        <tissue evidence="2">Whole Snail</tissue>
    </source>
</reference>
<evidence type="ECO:0000256" key="1">
    <source>
        <dbReference type="SAM" id="SignalP"/>
    </source>
</evidence>
<dbReference type="AlphaFoldDB" id="A0AAD8F7A3"/>
<dbReference type="EMBL" id="JASAOG010000092">
    <property type="protein sequence ID" value="KAK0052669.1"/>
    <property type="molecule type" value="Genomic_DNA"/>
</dbReference>
<organism evidence="2 3">
    <name type="scientific">Biomphalaria pfeifferi</name>
    <name type="common">Bloodfluke planorb</name>
    <name type="synonym">Freshwater snail</name>
    <dbReference type="NCBI Taxonomy" id="112525"/>
    <lineage>
        <taxon>Eukaryota</taxon>
        <taxon>Metazoa</taxon>
        <taxon>Spiralia</taxon>
        <taxon>Lophotrochozoa</taxon>
        <taxon>Mollusca</taxon>
        <taxon>Gastropoda</taxon>
        <taxon>Heterobranchia</taxon>
        <taxon>Euthyneura</taxon>
        <taxon>Panpulmonata</taxon>
        <taxon>Hygrophila</taxon>
        <taxon>Lymnaeoidea</taxon>
        <taxon>Planorbidae</taxon>
        <taxon>Biomphalaria</taxon>
    </lineage>
</organism>
<proteinExistence type="predicted"/>
<sequence>MISGLNLTSVGLAHLSLAIFVNRKGTHQNRTKKILSTSFAQRKATTESVCDRQSSYFILGIFPKRKKCVALQDCDCNSMQYCIGLFCDHCH</sequence>
<evidence type="ECO:0000313" key="3">
    <source>
        <dbReference type="Proteomes" id="UP001233172"/>
    </source>
</evidence>